<sequence>MGKPRRTIYQITKTKPNQTITDPSLSRSLDSGPPPPPPPPTMTERGLRYVHMYGRSVEKRREEKRREEGRIIIDKNPNAHHTPHIVVITIVVLNQNKYVHTYIAEEKRPDMRRLSMA</sequence>
<feature type="compositionally biased region" description="Polar residues" evidence="1">
    <location>
        <begin position="9"/>
        <end position="29"/>
    </location>
</feature>
<feature type="region of interest" description="Disordered" evidence="1">
    <location>
        <begin position="1"/>
        <end position="75"/>
    </location>
</feature>
<feature type="compositionally biased region" description="Basic and acidic residues" evidence="1">
    <location>
        <begin position="56"/>
        <end position="73"/>
    </location>
</feature>
<name>A0A6G1JZX9_9PLEO</name>
<feature type="compositionally biased region" description="Pro residues" evidence="1">
    <location>
        <begin position="32"/>
        <end position="41"/>
    </location>
</feature>
<protein>
    <submittedName>
        <fullName evidence="2">Uncharacterized protein</fullName>
    </submittedName>
</protein>
<reference evidence="2" key="1">
    <citation type="journal article" date="2020" name="Stud. Mycol.">
        <title>101 Dothideomycetes genomes: a test case for predicting lifestyles and emergence of pathogens.</title>
        <authorList>
            <person name="Haridas S."/>
            <person name="Albert R."/>
            <person name="Binder M."/>
            <person name="Bloem J."/>
            <person name="Labutti K."/>
            <person name="Salamov A."/>
            <person name="Andreopoulos B."/>
            <person name="Baker S."/>
            <person name="Barry K."/>
            <person name="Bills G."/>
            <person name="Bluhm B."/>
            <person name="Cannon C."/>
            <person name="Castanera R."/>
            <person name="Culley D."/>
            <person name="Daum C."/>
            <person name="Ezra D."/>
            <person name="Gonzalez J."/>
            <person name="Henrissat B."/>
            <person name="Kuo A."/>
            <person name="Liang C."/>
            <person name="Lipzen A."/>
            <person name="Lutzoni F."/>
            <person name="Magnuson J."/>
            <person name="Mondo S."/>
            <person name="Nolan M."/>
            <person name="Ohm R."/>
            <person name="Pangilinan J."/>
            <person name="Park H.-J."/>
            <person name="Ramirez L."/>
            <person name="Alfaro M."/>
            <person name="Sun H."/>
            <person name="Tritt A."/>
            <person name="Yoshinaga Y."/>
            <person name="Zwiers L.-H."/>
            <person name="Turgeon B."/>
            <person name="Goodwin S."/>
            <person name="Spatafora J."/>
            <person name="Crous P."/>
            <person name="Grigoriev I."/>
        </authorList>
    </citation>
    <scope>NUCLEOTIDE SEQUENCE</scope>
    <source>
        <strain evidence="2">CBS 279.74</strain>
    </source>
</reference>
<evidence type="ECO:0000313" key="2">
    <source>
        <dbReference type="EMBL" id="KAF2705822.1"/>
    </source>
</evidence>
<keyword evidence="3" id="KW-1185">Reference proteome</keyword>
<evidence type="ECO:0000313" key="3">
    <source>
        <dbReference type="Proteomes" id="UP000799428"/>
    </source>
</evidence>
<dbReference type="AlphaFoldDB" id="A0A6G1JZX9"/>
<evidence type="ECO:0000256" key="1">
    <source>
        <dbReference type="SAM" id="MobiDB-lite"/>
    </source>
</evidence>
<dbReference type="EMBL" id="MU005777">
    <property type="protein sequence ID" value="KAF2705822.1"/>
    <property type="molecule type" value="Genomic_DNA"/>
</dbReference>
<accession>A0A6G1JZX9</accession>
<gene>
    <name evidence="2" type="ORF">K504DRAFT_448271</name>
</gene>
<proteinExistence type="predicted"/>
<dbReference type="Proteomes" id="UP000799428">
    <property type="component" value="Unassembled WGS sequence"/>
</dbReference>
<organism evidence="2 3">
    <name type="scientific">Pleomassaria siparia CBS 279.74</name>
    <dbReference type="NCBI Taxonomy" id="1314801"/>
    <lineage>
        <taxon>Eukaryota</taxon>
        <taxon>Fungi</taxon>
        <taxon>Dikarya</taxon>
        <taxon>Ascomycota</taxon>
        <taxon>Pezizomycotina</taxon>
        <taxon>Dothideomycetes</taxon>
        <taxon>Pleosporomycetidae</taxon>
        <taxon>Pleosporales</taxon>
        <taxon>Pleomassariaceae</taxon>
        <taxon>Pleomassaria</taxon>
    </lineage>
</organism>